<dbReference type="AlphaFoldDB" id="A0A3T0D8U1"/>
<accession>A0A3T0D8U1</accession>
<keyword evidence="1" id="KW-0812">Transmembrane</keyword>
<sequence>MNIFFIVLGYTLATLIQYKILKSRYLQKEMFFTLSLILIGLFLSLFITIQKNVPNPHKLIEFLIEKLYSIF</sequence>
<dbReference type="KEGG" id="ccha:ELD05_13895"/>
<evidence type="ECO:0000256" key="1">
    <source>
        <dbReference type="SAM" id="Phobius"/>
    </source>
</evidence>
<keyword evidence="3" id="KW-1185">Reference proteome</keyword>
<dbReference type="EMBL" id="CP034791">
    <property type="protein sequence ID" value="AZT91591.1"/>
    <property type="molecule type" value="Genomic_DNA"/>
</dbReference>
<organism evidence="2 3">
    <name type="scientific">Caldicellulosiruptor changbaiensis</name>
    <dbReference type="NCBI Taxonomy" id="1222016"/>
    <lineage>
        <taxon>Bacteria</taxon>
        <taxon>Bacillati</taxon>
        <taxon>Bacillota</taxon>
        <taxon>Bacillota incertae sedis</taxon>
        <taxon>Caldicellulosiruptorales</taxon>
        <taxon>Caldicellulosiruptoraceae</taxon>
        <taxon>Caldicellulosiruptor</taxon>
    </lineage>
</organism>
<dbReference type="Proteomes" id="UP000282930">
    <property type="component" value="Chromosome"/>
</dbReference>
<reference evidence="2 3" key="1">
    <citation type="submission" date="2018-12" db="EMBL/GenBank/DDBJ databases">
        <title>Genome sequence from the cellulolytic species, Caldicellulosiruptor changbaiensis.</title>
        <authorList>
            <person name="Blumer-Schuette S.E."/>
            <person name="Mendoza C."/>
        </authorList>
    </citation>
    <scope>NUCLEOTIDE SEQUENCE [LARGE SCALE GENOMIC DNA]</scope>
    <source>
        <strain evidence="2 3">CBS-Z</strain>
    </source>
</reference>
<proteinExistence type="predicted"/>
<feature type="transmembrane region" description="Helical" evidence="1">
    <location>
        <begin position="31"/>
        <end position="49"/>
    </location>
</feature>
<evidence type="ECO:0000313" key="3">
    <source>
        <dbReference type="Proteomes" id="UP000282930"/>
    </source>
</evidence>
<protein>
    <submittedName>
        <fullName evidence="2">Uncharacterized protein</fullName>
    </submittedName>
</protein>
<evidence type="ECO:0000313" key="2">
    <source>
        <dbReference type="EMBL" id="AZT91591.1"/>
    </source>
</evidence>
<name>A0A3T0D8U1_9FIRM</name>
<keyword evidence="1" id="KW-0472">Membrane</keyword>
<keyword evidence="1" id="KW-1133">Transmembrane helix</keyword>
<dbReference type="RefSeq" id="WP_127352890.1">
    <property type="nucleotide sequence ID" value="NZ_CP034791.1"/>
</dbReference>
<gene>
    <name evidence="2" type="ORF">ELD05_13895</name>
</gene>